<evidence type="ECO:0000256" key="1">
    <source>
        <dbReference type="ARBA" id="ARBA00001623"/>
    </source>
</evidence>
<reference evidence="9 10" key="1">
    <citation type="submission" date="2016-11" db="EMBL/GenBank/DDBJ databases">
        <authorList>
            <person name="Jaros S."/>
            <person name="Januszkiewicz K."/>
            <person name="Wedrychowicz H."/>
        </authorList>
    </citation>
    <scope>NUCLEOTIDE SEQUENCE [LARGE SCALE GENOMIC DNA]</scope>
    <source>
        <strain evidence="9 10">DSM 18231</strain>
    </source>
</reference>
<dbReference type="InterPro" id="IPR036866">
    <property type="entry name" value="RibonucZ/Hydroxyglut_hydro"/>
</dbReference>
<feature type="binding site" evidence="7">
    <location>
        <position position="67"/>
    </location>
    <ligand>
        <name>Zn(2+)</name>
        <dbReference type="ChEBI" id="CHEBI:29105"/>
        <label>1</label>
    </ligand>
</feature>
<accession>A0A1M5N2I7</accession>
<dbReference type="InterPro" id="IPR017782">
    <property type="entry name" value="Hydroxyacylglutathione_Hdrlase"/>
</dbReference>
<evidence type="ECO:0000259" key="8">
    <source>
        <dbReference type="SMART" id="SM00849"/>
    </source>
</evidence>
<feature type="binding site" evidence="7">
    <location>
        <position position="180"/>
    </location>
    <ligand>
        <name>Zn(2+)</name>
        <dbReference type="ChEBI" id="CHEBI:29105"/>
        <label>2</label>
    </ligand>
</feature>
<dbReference type="NCBIfam" id="TIGR03413">
    <property type="entry name" value="GSH_gloB"/>
    <property type="match status" value="1"/>
</dbReference>
<comment type="cofactor">
    <cofactor evidence="7">
        <name>Zn(2+)</name>
        <dbReference type="ChEBI" id="CHEBI:29105"/>
    </cofactor>
    <text evidence="7">Binds 2 Zn(2+) ions per subunit.</text>
</comment>
<dbReference type="CDD" id="cd07723">
    <property type="entry name" value="hydroxyacylglutathione_hydrolase_MBL-fold"/>
    <property type="match status" value="1"/>
</dbReference>
<evidence type="ECO:0000256" key="3">
    <source>
        <dbReference type="ARBA" id="ARBA00006759"/>
    </source>
</evidence>
<feature type="binding site" evidence="7">
    <location>
        <position position="69"/>
    </location>
    <ligand>
        <name>Zn(2+)</name>
        <dbReference type="ChEBI" id="CHEBI:29105"/>
        <label>2</label>
    </ligand>
</feature>
<evidence type="ECO:0000313" key="10">
    <source>
        <dbReference type="Proteomes" id="UP000184000"/>
    </source>
</evidence>
<comment type="function">
    <text evidence="7">Thiolesterase that catalyzes the hydrolysis of S-D-lactoyl-glutathione to form glutathione and D-lactic acid.</text>
</comment>
<feature type="binding site" evidence="7">
    <location>
        <position position="121"/>
    </location>
    <ligand>
        <name>Zn(2+)</name>
        <dbReference type="ChEBI" id="CHEBI:29105"/>
        <label>1</label>
    </ligand>
</feature>
<dbReference type="Pfam" id="PF00753">
    <property type="entry name" value="Lactamase_B"/>
    <property type="match status" value="1"/>
</dbReference>
<evidence type="ECO:0000313" key="9">
    <source>
        <dbReference type="EMBL" id="SHG83635.1"/>
    </source>
</evidence>
<dbReference type="PIRSF" id="PIRSF005457">
    <property type="entry name" value="Glx"/>
    <property type="match status" value="1"/>
</dbReference>
<evidence type="ECO:0000256" key="5">
    <source>
        <dbReference type="ARBA" id="ARBA00022801"/>
    </source>
</evidence>
<organism evidence="9 10">
    <name type="scientific">Stutzerimonas xanthomarina DSM 18231</name>
    <dbReference type="NCBI Taxonomy" id="1403346"/>
    <lineage>
        <taxon>Bacteria</taxon>
        <taxon>Pseudomonadati</taxon>
        <taxon>Pseudomonadota</taxon>
        <taxon>Gammaproteobacteria</taxon>
        <taxon>Pseudomonadales</taxon>
        <taxon>Pseudomonadaceae</taxon>
        <taxon>Stutzerimonas</taxon>
    </lineage>
</organism>
<keyword evidence="5 7" id="KW-0378">Hydrolase</keyword>
<evidence type="ECO:0000256" key="2">
    <source>
        <dbReference type="ARBA" id="ARBA00004963"/>
    </source>
</evidence>
<dbReference type="EMBL" id="FQXA01000002">
    <property type="protein sequence ID" value="SHG83635.1"/>
    <property type="molecule type" value="Genomic_DNA"/>
</dbReference>
<evidence type="ECO:0000256" key="6">
    <source>
        <dbReference type="ARBA" id="ARBA00022833"/>
    </source>
</evidence>
<dbReference type="GO" id="GO:0019243">
    <property type="term" value="P:methylglyoxal catabolic process to D-lactate via S-lactoyl-glutathione"/>
    <property type="evidence" value="ECO:0007669"/>
    <property type="project" value="UniProtKB-UniRule"/>
</dbReference>
<dbReference type="Proteomes" id="UP000184000">
    <property type="component" value="Unassembled WGS sequence"/>
</dbReference>
<feature type="binding site" evidence="7">
    <location>
        <position position="70"/>
    </location>
    <ligand>
        <name>Zn(2+)</name>
        <dbReference type="ChEBI" id="CHEBI:29105"/>
        <label>2</label>
    </ligand>
</feature>
<comment type="pathway">
    <text evidence="2 7">Secondary metabolite metabolism; methylglyoxal degradation; (R)-lactate from methylglyoxal: step 2/2.</text>
</comment>
<proteinExistence type="inferred from homology"/>
<comment type="subunit">
    <text evidence="7">Monomer.</text>
</comment>
<dbReference type="GO" id="GO:0046872">
    <property type="term" value="F:metal ion binding"/>
    <property type="evidence" value="ECO:0007669"/>
    <property type="project" value="UniProtKB-KW"/>
</dbReference>
<evidence type="ECO:0000256" key="7">
    <source>
        <dbReference type="HAMAP-Rule" id="MF_01374"/>
    </source>
</evidence>
<feature type="domain" description="Metallo-beta-lactamase" evidence="8">
    <location>
        <begin position="21"/>
        <end position="180"/>
    </location>
</feature>
<comment type="catalytic activity">
    <reaction evidence="1 7">
        <text>an S-(2-hydroxyacyl)glutathione + H2O = a 2-hydroxy carboxylate + glutathione + H(+)</text>
        <dbReference type="Rhea" id="RHEA:21864"/>
        <dbReference type="ChEBI" id="CHEBI:15377"/>
        <dbReference type="ChEBI" id="CHEBI:15378"/>
        <dbReference type="ChEBI" id="CHEBI:57925"/>
        <dbReference type="ChEBI" id="CHEBI:58896"/>
        <dbReference type="ChEBI" id="CHEBI:71261"/>
        <dbReference type="EC" id="3.1.2.6"/>
    </reaction>
</comment>
<feature type="binding site" evidence="7">
    <location>
        <position position="142"/>
    </location>
    <ligand>
        <name>Zn(2+)</name>
        <dbReference type="ChEBI" id="CHEBI:29105"/>
        <label>2</label>
    </ligand>
</feature>
<dbReference type="Gene3D" id="3.60.15.10">
    <property type="entry name" value="Ribonuclease Z/Hydroxyacylglutathione hydrolase-like"/>
    <property type="match status" value="1"/>
</dbReference>
<protein>
    <recommendedName>
        <fullName evidence="7">Hydroxyacylglutathione hydrolase</fullName>
        <ecNumber evidence="7">3.1.2.6</ecNumber>
    </recommendedName>
    <alternativeName>
        <fullName evidence="7">Glyoxalase II</fullName>
        <shortName evidence="7">Glx II</shortName>
    </alternativeName>
</protein>
<dbReference type="PANTHER" id="PTHR43705:SF1">
    <property type="entry name" value="HYDROXYACYLGLUTATHIONE HYDROLASE GLOB"/>
    <property type="match status" value="1"/>
</dbReference>
<dbReference type="InterPro" id="IPR050110">
    <property type="entry name" value="Glyoxalase_II_hydrolase"/>
</dbReference>
<dbReference type="SUPFAM" id="SSF56281">
    <property type="entry name" value="Metallo-hydrolase/oxidoreductase"/>
    <property type="match status" value="1"/>
</dbReference>
<dbReference type="PANTHER" id="PTHR43705">
    <property type="entry name" value="HYDROXYACYLGLUTATHIONE HYDROLASE"/>
    <property type="match status" value="1"/>
</dbReference>
<dbReference type="Pfam" id="PF16123">
    <property type="entry name" value="HAGH_C"/>
    <property type="match status" value="1"/>
</dbReference>
<dbReference type="GO" id="GO:0004416">
    <property type="term" value="F:hydroxyacylglutathione hydrolase activity"/>
    <property type="evidence" value="ECO:0007669"/>
    <property type="project" value="UniProtKB-UniRule"/>
</dbReference>
<dbReference type="AlphaFoldDB" id="A0A1M5N2I7"/>
<comment type="similarity">
    <text evidence="3 7">Belongs to the metallo-beta-lactamase superfamily. Glyoxalase II family.</text>
</comment>
<dbReference type="EC" id="3.1.2.6" evidence="7"/>
<keyword evidence="6 7" id="KW-0862">Zinc</keyword>
<dbReference type="HAMAP" id="MF_01374">
    <property type="entry name" value="Glyoxalase_2"/>
    <property type="match status" value="1"/>
</dbReference>
<dbReference type="InterPro" id="IPR001279">
    <property type="entry name" value="Metallo-B-lactamas"/>
</dbReference>
<evidence type="ECO:0000256" key="4">
    <source>
        <dbReference type="ARBA" id="ARBA00022723"/>
    </source>
</evidence>
<gene>
    <name evidence="7" type="primary">gloB</name>
    <name evidence="9" type="ORF">SAMN02744645_1621</name>
</gene>
<dbReference type="InterPro" id="IPR032282">
    <property type="entry name" value="HAGH_C"/>
</dbReference>
<feature type="binding site" evidence="7">
    <location>
        <position position="142"/>
    </location>
    <ligand>
        <name>Zn(2+)</name>
        <dbReference type="ChEBI" id="CHEBI:29105"/>
        <label>1</label>
    </ligand>
</feature>
<keyword evidence="4 7" id="KW-0479">Metal-binding</keyword>
<name>A0A1M5N2I7_9GAMM</name>
<feature type="binding site" evidence="7">
    <location>
        <position position="65"/>
    </location>
    <ligand>
        <name>Zn(2+)</name>
        <dbReference type="ChEBI" id="CHEBI:29105"/>
        <label>1</label>
    </ligand>
</feature>
<dbReference type="SMART" id="SM00849">
    <property type="entry name" value="Lactamase_B"/>
    <property type="match status" value="1"/>
</dbReference>
<sequence length="268" mass="30214">MLLNWRPVHMLKIDALPAFTDNYIWMLQDPQRRLCAAVDPGEAAPVEKWLDTRPDWHLTDILVTHHHHDHVGGVEQLKARYGARVHGPAGEKIPARDDALVDGQRIRILDHELEVFEVPGHTSGHIAYFHDDTQAPWLLSGDTLFAAGCGRLFEGTASQMFGSLQRLAALPASTKVYCTHEYTLSNLRFAKAVEPDNPDIAERLEQVIRLREAKRITLPSDLRIERATNPFLRCSEPRVVAAASRHADRPLDTAEVVFAALRAWKDCF</sequence>
<dbReference type="InterPro" id="IPR035680">
    <property type="entry name" value="Clx_II_MBL"/>
</dbReference>
<dbReference type="UniPathway" id="UPA00619">
    <property type="reaction ID" value="UER00676"/>
</dbReference>